<dbReference type="PANTHER" id="PTHR42709:SF11">
    <property type="entry name" value="DEDA FAMILY PROTEIN"/>
    <property type="match status" value="1"/>
</dbReference>
<reference evidence="2 3" key="1">
    <citation type="submission" date="2014-04" db="EMBL/GenBank/DDBJ databases">
        <title>A comprehensive comparison of genomes of Erythrobacter spp. Strains.</title>
        <authorList>
            <person name="Zheng Q."/>
        </authorList>
    </citation>
    <scope>NUCLEOTIDE SEQUENCE [LARGE SCALE GENOMIC DNA]</scope>
    <source>
        <strain evidence="2 3">DSM 8509</strain>
    </source>
</reference>
<dbReference type="InterPro" id="IPR051311">
    <property type="entry name" value="DedA_domain"/>
</dbReference>
<keyword evidence="3" id="KW-1185">Reference proteome</keyword>
<keyword evidence="1" id="KW-1133">Transmembrane helix</keyword>
<evidence type="ECO:0000256" key="1">
    <source>
        <dbReference type="SAM" id="Phobius"/>
    </source>
</evidence>
<keyword evidence="1" id="KW-0472">Membrane</keyword>
<feature type="transmembrane region" description="Helical" evidence="1">
    <location>
        <begin position="169"/>
        <end position="188"/>
    </location>
</feature>
<feature type="transmembrane region" description="Helical" evidence="1">
    <location>
        <begin position="54"/>
        <end position="77"/>
    </location>
</feature>
<evidence type="ECO:0000313" key="3">
    <source>
        <dbReference type="Proteomes" id="UP000027866"/>
    </source>
</evidence>
<name>A0A074M8C1_9SPHN</name>
<dbReference type="AlphaFoldDB" id="A0A074M8C1"/>
<sequence>MRSLYNWTMDKAAHPQAQGWLAFFCFIEASFFPIPPHPLLGLMCLAEPRNALRFGIIATLSSVAGGVLGYAIGWGLYGSIGEWLIATLGYAETFPVAQCRFAELGPWAVFIGGATPVPFKLMTLTAGFMEMALLPFILASLAGRGLVFVVVGALFRVFGTPIKAFIERYLGLVTTVFALLVVAGFLAITQLRGADDGKDGAKACAAAVPLDDRTG</sequence>
<dbReference type="PANTHER" id="PTHR42709">
    <property type="entry name" value="ALKALINE PHOSPHATASE LIKE PROTEIN"/>
    <property type="match status" value="1"/>
</dbReference>
<proteinExistence type="predicted"/>
<feature type="transmembrane region" description="Helical" evidence="1">
    <location>
        <begin position="20"/>
        <end position="42"/>
    </location>
</feature>
<keyword evidence="1" id="KW-0812">Transmembrane</keyword>
<protein>
    <submittedName>
        <fullName evidence="2">Cytochrome B561</fullName>
    </submittedName>
</protein>
<feature type="transmembrane region" description="Helical" evidence="1">
    <location>
        <begin position="132"/>
        <end position="157"/>
    </location>
</feature>
<accession>A0A074M8C1</accession>
<gene>
    <name evidence="2" type="ORF">EH32_01515</name>
</gene>
<organism evidence="2 3">
    <name type="scientific">Erythrobacter litoralis</name>
    <dbReference type="NCBI Taxonomy" id="39960"/>
    <lineage>
        <taxon>Bacteria</taxon>
        <taxon>Pseudomonadati</taxon>
        <taxon>Pseudomonadota</taxon>
        <taxon>Alphaproteobacteria</taxon>
        <taxon>Sphingomonadales</taxon>
        <taxon>Erythrobacteraceae</taxon>
        <taxon>Erythrobacter/Porphyrobacter group</taxon>
        <taxon>Erythrobacter</taxon>
    </lineage>
</organism>
<dbReference type="EMBL" id="JMIX01000011">
    <property type="protein sequence ID" value="KEO91031.1"/>
    <property type="molecule type" value="Genomic_DNA"/>
</dbReference>
<dbReference type="GO" id="GO:0005886">
    <property type="term" value="C:plasma membrane"/>
    <property type="evidence" value="ECO:0007669"/>
    <property type="project" value="TreeGrafter"/>
</dbReference>
<dbReference type="Proteomes" id="UP000027866">
    <property type="component" value="Unassembled WGS sequence"/>
</dbReference>
<comment type="caution">
    <text evidence="2">The sequence shown here is derived from an EMBL/GenBank/DDBJ whole genome shotgun (WGS) entry which is preliminary data.</text>
</comment>
<evidence type="ECO:0000313" key="2">
    <source>
        <dbReference type="EMBL" id="KEO91031.1"/>
    </source>
</evidence>